<organism evidence="3 4">
    <name type="scientific">Aphanomyces stellatus</name>
    <dbReference type="NCBI Taxonomy" id="120398"/>
    <lineage>
        <taxon>Eukaryota</taxon>
        <taxon>Sar</taxon>
        <taxon>Stramenopiles</taxon>
        <taxon>Oomycota</taxon>
        <taxon>Saprolegniomycetes</taxon>
        <taxon>Saprolegniales</taxon>
        <taxon>Verrucalvaceae</taxon>
        <taxon>Aphanomyces</taxon>
    </lineage>
</organism>
<sequence length="1775" mass="195805">MIAPATTPLPLPFSKLEAIAGLVYLVLSLSCSMGFLTMLAPSMANDLYWPHYNITGFEAFLIDLVNAKLQTTSNFVNALAPDATTSKSYAGLETQSTFEPNYARRLLYSKLNATKLAVQAMRDTPPTQTQNIYGHYCWVDFERRWDIAHTPARSARCLTKYSTNAAIYLETLFRNIDWALFLQLNSKRWNAVIGNALRETPPGQAWLADRPCQSLRLDVDAEVQFLHALNLTKYVLQYANEFYVGLTETIQLENTLGATAVVTLKSVSTSWGPWTTVNLYWNFRNDLIVLHDMNASLVRGATNYFGNNNFSVLDGMDFSSVYGLFDPDTGQYSRQPGLFYYNIGQFGAVDMVYVGVPDPLQAFCEQFTATVWQQLLRNSSILMALGNVAKFTFSPVPPTFADEALLYFGGNLLCLHNSDTPYPQEQYAFDATCSTETQLMMGATAMSLFFAWFASGASQIEEICALQTTLHCVDVMLQVEAIFSALEPLPNSLEGLRTLARISAPPASLYQYAINTTFGDWVLLAQPLLVENDPSWSFYGWLALFDWIQGSREILQLQGDVSTVTLISEASLPSRIGNGDGESRVRGNTIVFSLVAYTSCVSLFVGGVVQCYVFRGRIVGRHVFVFHRVAGMVWVGRPLLLLRGLCAVLLLSTSQSRLARHDGMTQLAPSAPSTVYTMVLAGETIWVSYVMHDVLLVFFKPVTTRAAAPVASGLLWMATVAWSMAKPVQLTITLDRTCVIVSGDKKLTCASGRIGVGDWTRMAGLVLVQCVCISVAYLAAMAIQGRRDQGKTTTPAWILPGVAPVFLPHLHRRRWSELEENWSLDDASLVLCGLLPFTFRGRQYTFDIHLWDVVADHRGVQQRHCAAVTGPPDKLVAIGKATTASGHPWNGWSWLSTLASVGYIVVSAASSVSYLIVSTTNFANDFYWATFNLTSHHVAIASIFNDQVALDRVLSPSFRLDEPRWSLANYNFSALGLRVHSYLGSKLQVENLQAVARAIQGLRDTDPCAIPWVFSQYCWVDFNRQWPMANTLARQARCNATQTSNGAVYLESALRNVNWISWQSCWGDAFDRAVGNELVQTRHGRAWLTMVQTNRGHATLAQEVAFWTHAGILDYTVQWQNYKTTGLVSTYSIETVFGIEYPMTLSRSNGSYRVDAQTTYKMYWGLANDLAAIASNATLLSSLSLIRTSSNYGLANQTMVQVLVEAGLMSSPFVESFGLLESFLGPFGSIDMVVVPCPPRVRTFVATCVDQIRRTLAESFDAAMTYGAIDIDKYAFLCPQPRSWLARSTWIASGGNLLCGNFGGSQLSQGLLALTGRLTGCDQAVTALFMPTTDTLIIATIATGLALEANASLAIASVCQHFEAPQACASMYLRLAVSFVHNYVVGNQSNVQVDASIAQSDVRGLDVAIVQYVRPQVTSDLQLLQYSLFDEAELTMTLWDWLYVVEWATVNREVVAFTGDAGTITVMTELYQTLSQAIDSHEMPTAFAVYARSVGQYVTGVLLAVAIAVLAYIALNRGVVEGANMAKLNRVGGIIWVGRPLLLLRSVTALALLSTATLEMTWQHSIVVSFVVPVIPWYKTILSAGEATWLGYILNDICVVWTQELTLAYVSASSVLVWCLVALVTLLDPVVHRATVEPACWIDQMDFQIVCRSGKVTIGLVTRLYVLLGLVGLANAVCYVAVRNQAGQSQTPPVHSFLLTSSATYLFETTPWVHLGTYYVDPASAFLNGLVTLRWRRVIYVMDLKLWRTFAINIDEAAGGLAFPSHLRHAVPLKH</sequence>
<dbReference type="EMBL" id="CAADRA010000535">
    <property type="protein sequence ID" value="VFT80419.1"/>
    <property type="molecule type" value="Genomic_DNA"/>
</dbReference>
<feature type="transmembrane region" description="Helical" evidence="1">
    <location>
        <begin position="1664"/>
        <end position="1682"/>
    </location>
</feature>
<keyword evidence="1" id="KW-0812">Transmembrane</keyword>
<feature type="transmembrane region" description="Helical" evidence="1">
    <location>
        <begin position="1536"/>
        <end position="1556"/>
    </location>
</feature>
<feature type="transmembrane region" description="Helical" evidence="1">
    <location>
        <begin position="762"/>
        <end position="783"/>
    </location>
</feature>
<evidence type="ECO:0000256" key="1">
    <source>
        <dbReference type="SAM" id="Phobius"/>
    </source>
</evidence>
<accession>A0A485KF18</accession>
<feature type="transmembrane region" description="Helical" evidence="1">
    <location>
        <begin position="634"/>
        <end position="654"/>
    </location>
</feature>
<feature type="transmembrane region" description="Helical" evidence="1">
    <location>
        <begin position="674"/>
        <end position="699"/>
    </location>
</feature>
<keyword evidence="1" id="KW-1133">Transmembrane helix</keyword>
<feature type="transmembrane region" description="Helical" evidence="1">
    <location>
        <begin position="1576"/>
        <end position="1594"/>
    </location>
</feature>
<evidence type="ECO:0000313" key="2">
    <source>
        <dbReference type="EMBL" id="KAF0715686.1"/>
    </source>
</evidence>
<keyword evidence="1" id="KW-0472">Membrane</keyword>
<reference evidence="3 4" key="1">
    <citation type="submission" date="2019-03" db="EMBL/GenBank/DDBJ databases">
        <authorList>
            <person name="Gaulin E."/>
            <person name="Dumas B."/>
        </authorList>
    </citation>
    <scope>NUCLEOTIDE SEQUENCE [LARGE SCALE GENOMIC DNA]</scope>
    <source>
        <strain evidence="3">CBS 568.67</strain>
    </source>
</reference>
<evidence type="ECO:0000313" key="3">
    <source>
        <dbReference type="EMBL" id="VFT80419.1"/>
    </source>
</evidence>
<feature type="transmembrane region" description="Helical" evidence="1">
    <location>
        <begin position="590"/>
        <end position="613"/>
    </location>
</feature>
<gene>
    <name evidence="3" type="primary">Aste57867_3246</name>
    <name evidence="2" type="ORF">As57867_003236</name>
    <name evidence="3" type="ORF">ASTE57867_3246</name>
</gene>
<feature type="transmembrane region" description="Helical" evidence="1">
    <location>
        <begin position="21"/>
        <end position="40"/>
    </location>
</feature>
<dbReference type="OrthoDB" id="79231at2759"/>
<name>A0A485KF18_9STRA</name>
<dbReference type="EMBL" id="VJMH01000535">
    <property type="protein sequence ID" value="KAF0715686.1"/>
    <property type="molecule type" value="Genomic_DNA"/>
</dbReference>
<feature type="transmembrane region" description="Helical" evidence="1">
    <location>
        <begin position="1494"/>
        <end position="1515"/>
    </location>
</feature>
<keyword evidence="4" id="KW-1185">Reference proteome</keyword>
<evidence type="ECO:0000313" key="4">
    <source>
        <dbReference type="Proteomes" id="UP000332933"/>
    </source>
</evidence>
<feature type="transmembrane region" description="Helical" evidence="1">
    <location>
        <begin position="1606"/>
        <end position="1627"/>
    </location>
</feature>
<proteinExistence type="predicted"/>
<protein>
    <submittedName>
        <fullName evidence="3">Aste57867_3246 protein</fullName>
    </submittedName>
</protein>
<dbReference type="Proteomes" id="UP000332933">
    <property type="component" value="Unassembled WGS sequence"/>
</dbReference>
<reference evidence="2" key="2">
    <citation type="submission" date="2019-06" db="EMBL/GenBank/DDBJ databases">
        <title>Genomics analysis of Aphanomyces spp. identifies a new class of oomycete effector associated with host adaptation.</title>
        <authorList>
            <person name="Gaulin E."/>
        </authorList>
    </citation>
    <scope>NUCLEOTIDE SEQUENCE</scope>
    <source>
        <strain evidence="2">CBS 578.67</strain>
    </source>
</reference>